<feature type="domain" description="Helicase ATP-binding" evidence="18">
    <location>
        <begin position="21"/>
        <end position="334"/>
    </location>
</feature>
<keyword evidence="4" id="KW-0004">4Fe-4S</keyword>
<comment type="subcellular location">
    <subcellularLocation>
        <location evidence="2">Nucleus</location>
    </subcellularLocation>
</comment>
<dbReference type="CDD" id="cd18788">
    <property type="entry name" value="SF2_C_XPD"/>
    <property type="match status" value="1"/>
</dbReference>
<dbReference type="GO" id="GO:0006289">
    <property type="term" value="P:nucleotide-excision repair"/>
    <property type="evidence" value="ECO:0007669"/>
    <property type="project" value="TreeGrafter"/>
</dbReference>
<dbReference type="SMART" id="SM00491">
    <property type="entry name" value="HELICc2"/>
    <property type="match status" value="1"/>
</dbReference>
<evidence type="ECO:0000256" key="10">
    <source>
        <dbReference type="ARBA" id="ARBA00022840"/>
    </source>
</evidence>
<evidence type="ECO:0000256" key="9">
    <source>
        <dbReference type="ARBA" id="ARBA00022806"/>
    </source>
</evidence>
<keyword evidence="13" id="KW-0234">DNA repair</keyword>
<comment type="cofactor">
    <cofactor evidence="1">
        <name>[4Fe-4S] cluster</name>
        <dbReference type="ChEBI" id="CHEBI:49883"/>
    </cofactor>
</comment>
<dbReference type="OrthoDB" id="19232at2759"/>
<dbReference type="GO" id="GO:0005634">
    <property type="term" value="C:nucleus"/>
    <property type="evidence" value="ECO:0007669"/>
    <property type="project" value="UniProtKB-SubCell"/>
</dbReference>
<evidence type="ECO:0000256" key="6">
    <source>
        <dbReference type="ARBA" id="ARBA00022741"/>
    </source>
</evidence>
<dbReference type="InterPro" id="IPR014013">
    <property type="entry name" value="Helic_SF1/SF2_ATP-bd_DinG/Rad3"/>
</dbReference>
<dbReference type="PANTHER" id="PTHR11472:SF47">
    <property type="entry name" value="FANCONI ANEMIA GROUP J PROTEIN"/>
    <property type="match status" value="1"/>
</dbReference>
<keyword evidence="9" id="KW-0347">Helicase</keyword>
<dbReference type="PANTHER" id="PTHR11472">
    <property type="entry name" value="DNA REPAIR DEAD HELICASE RAD3/XP-D SUBFAMILY MEMBER"/>
    <property type="match status" value="1"/>
</dbReference>
<feature type="region of interest" description="Disordered" evidence="17">
    <location>
        <begin position="1283"/>
        <end position="1308"/>
    </location>
</feature>
<dbReference type="InterPro" id="IPR010614">
    <property type="entry name" value="RAD3-like_helicase_DEAD"/>
</dbReference>
<dbReference type="GO" id="GO:1990918">
    <property type="term" value="P:double-strand break repair involved in meiotic recombination"/>
    <property type="evidence" value="ECO:0007669"/>
    <property type="project" value="TreeGrafter"/>
</dbReference>
<evidence type="ECO:0000256" key="3">
    <source>
        <dbReference type="ARBA" id="ARBA00008792"/>
    </source>
</evidence>
<comment type="caution">
    <text evidence="19">The sequence shown here is derived from an EMBL/GenBank/DDBJ whole genome shotgun (WGS) entry which is preliminary data.</text>
</comment>
<dbReference type="InterPro" id="IPR006555">
    <property type="entry name" value="ATP-dep_Helicase_C"/>
</dbReference>
<dbReference type="FunFam" id="3.40.50.300:FF:000731">
    <property type="entry name" value="Fanconi anemia group J protein homolog"/>
    <property type="match status" value="1"/>
</dbReference>
<keyword evidence="7" id="KW-0227">DNA damage</keyword>
<dbReference type="GO" id="GO:0016818">
    <property type="term" value="F:hydrolase activity, acting on acid anhydrides, in phosphorus-containing anhydrides"/>
    <property type="evidence" value="ECO:0007669"/>
    <property type="project" value="InterPro"/>
</dbReference>
<evidence type="ECO:0000256" key="7">
    <source>
        <dbReference type="ARBA" id="ARBA00022763"/>
    </source>
</evidence>
<keyword evidence="10" id="KW-0067">ATP-binding</keyword>
<evidence type="ECO:0000256" key="15">
    <source>
        <dbReference type="ARBA" id="ARBA00023242"/>
    </source>
</evidence>
<dbReference type="Proteomes" id="UP000636800">
    <property type="component" value="Unassembled WGS sequence"/>
</dbReference>
<dbReference type="SUPFAM" id="SSF52540">
    <property type="entry name" value="P-loop containing nucleoside triphosphate hydrolases"/>
    <property type="match status" value="1"/>
</dbReference>
<dbReference type="GO" id="GO:0051539">
    <property type="term" value="F:4 iron, 4 sulfur cluster binding"/>
    <property type="evidence" value="ECO:0007669"/>
    <property type="project" value="UniProtKB-KW"/>
</dbReference>
<dbReference type="Gene3D" id="3.40.50.300">
    <property type="entry name" value="P-loop containing nucleotide triphosphate hydrolases"/>
    <property type="match status" value="2"/>
</dbReference>
<reference evidence="19 20" key="1">
    <citation type="journal article" date="2020" name="Nat. Food">
        <title>A phased Vanilla planifolia genome enables genetic improvement of flavour and production.</title>
        <authorList>
            <person name="Hasing T."/>
            <person name="Tang H."/>
            <person name="Brym M."/>
            <person name="Khazi F."/>
            <person name="Huang T."/>
            <person name="Chambers A.H."/>
        </authorList>
    </citation>
    <scope>NUCLEOTIDE SEQUENCE [LARGE SCALE GENOMIC DNA]</scope>
    <source>
        <tissue evidence="19">Leaf</tissue>
    </source>
</reference>
<dbReference type="GO" id="GO:0003677">
    <property type="term" value="F:DNA binding"/>
    <property type="evidence" value="ECO:0007669"/>
    <property type="project" value="InterPro"/>
</dbReference>
<keyword evidence="12" id="KW-0411">Iron-sulfur</keyword>
<evidence type="ECO:0000256" key="11">
    <source>
        <dbReference type="ARBA" id="ARBA00023004"/>
    </source>
</evidence>
<dbReference type="InterPro" id="IPR045028">
    <property type="entry name" value="DinG/Rad3-like"/>
</dbReference>
<evidence type="ECO:0000256" key="4">
    <source>
        <dbReference type="ARBA" id="ARBA00022485"/>
    </source>
</evidence>
<keyword evidence="6" id="KW-0547">Nucleotide-binding</keyword>
<evidence type="ECO:0000313" key="19">
    <source>
        <dbReference type="EMBL" id="KAG0453280.1"/>
    </source>
</evidence>
<name>A0A835U9T8_VANPL</name>
<keyword evidence="5" id="KW-0479">Metal-binding</keyword>
<evidence type="ECO:0000256" key="5">
    <source>
        <dbReference type="ARBA" id="ARBA00022723"/>
    </source>
</evidence>
<dbReference type="Pfam" id="PF06733">
    <property type="entry name" value="DEAD_2"/>
    <property type="match status" value="1"/>
</dbReference>
<evidence type="ECO:0000259" key="18">
    <source>
        <dbReference type="PROSITE" id="PS51193"/>
    </source>
</evidence>
<evidence type="ECO:0000313" key="20">
    <source>
        <dbReference type="Proteomes" id="UP000636800"/>
    </source>
</evidence>
<proteinExistence type="inferred from homology"/>
<evidence type="ECO:0000256" key="17">
    <source>
        <dbReference type="SAM" id="MobiDB-lite"/>
    </source>
</evidence>
<dbReference type="Pfam" id="PF13307">
    <property type="entry name" value="Helicase_C_2"/>
    <property type="match status" value="1"/>
</dbReference>
<evidence type="ECO:0000256" key="13">
    <source>
        <dbReference type="ARBA" id="ARBA00023204"/>
    </source>
</evidence>
<dbReference type="GO" id="GO:0003678">
    <property type="term" value="F:DNA helicase activity"/>
    <property type="evidence" value="ECO:0007669"/>
    <property type="project" value="InterPro"/>
</dbReference>
<keyword evidence="15" id="KW-0539">Nucleus</keyword>
<comment type="similarity">
    <text evidence="3">Belongs to the DEAD box helicase family. DEAH subfamily.</text>
</comment>
<evidence type="ECO:0000256" key="14">
    <source>
        <dbReference type="ARBA" id="ARBA00023235"/>
    </source>
</evidence>
<dbReference type="GO" id="GO:0046872">
    <property type="term" value="F:metal ion binding"/>
    <property type="evidence" value="ECO:0007669"/>
    <property type="project" value="UniProtKB-KW"/>
</dbReference>
<dbReference type="PROSITE" id="PS51193">
    <property type="entry name" value="HELICASE_ATP_BIND_2"/>
    <property type="match status" value="1"/>
</dbReference>
<keyword evidence="8" id="KW-0378">Hydrolase</keyword>
<keyword evidence="20" id="KW-1185">Reference proteome</keyword>
<evidence type="ECO:0000256" key="12">
    <source>
        <dbReference type="ARBA" id="ARBA00023014"/>
    </source>
</evidence>
<feature type="compositionally biased region" description="Polar residues" evidence="17">
    <location>
        <begin position="1284"/>
        <end position="1308"/>
    </location>
</feature>
<gene>
    <name evidence="19" type="ORF">HPP92_025944</name>
</gene>
<evidence type="ECO:0000256" key="8">
    <source>
        <dbReference type="ARBA" id="ARBA00022801"/>
    </source>
</evidence>
<keyword evidence="14" id="KW-0413">Isomerase</keyword>
<keyword evidence="11" id="KW-0408">Iron</keyword>
<sequence>MHAPVNPNPGPSSNSNVYQICGVPVEFPYKPYGSQLAFMSRVISTLDRSRRQGHCNALLESPTGTGKTLSLLCSSLAWQRHQSQRQLSQTVSTATTPTMAASDPFLHGGGFIPESGSSGNPEKDTHAAKVKAQRKLISPTIYYASRTHSQISQVIREYRKTSYRVPMAVLASRKHYCTNQHVCDSDNVDEVCKLLLKDPSGGCYEFKNANKVKGHPSVQIGGCLEVHDIEDLARIGRQVKGCSYFAAQILAAEAQLVFCPYSYIISPIVRRAMDIDIKGGILILDEAHNIEDMAREGGSVDIEEEALHSLQAELGQLCMSDSVVMIYRPLYDVIQGIIGWVSLRKDALQKCEFEHYISHWTGNKAKQELQHAGISQQYFQVLQECAAKAIKAASDAIPGEAHLSGMSLIALEGLFSALSYFFARNGCNLNDYQLALQRYVKRDGSNDASAWTVSLSMWCLNPAVVFRDIAELSLSVILTSGTLSPMSSFSSELGVQFDVCMEAPHVINTESQLWAAVIPSGADNCQLNASYKTADSYAFQDSLGLTLEKICKNVPGGALVFFPSYKLLEKLRARWCQTGQWSKLNAHKEIFIEPRGSTDEFELLLRGYYDLISGKGKLIPRKIRAGPKCLGNKDIAQNSDRGAAFLAVCRGKVSEGIDFSNDNARVVVIVGIPFPNRNDIQVMLKKKYNNTYKSSKNLLSGSDWYCHQAFRALNQAAGRCIRHRFDYGAIILLDERYEEQRNLAYVSKWLRNSIKICNNFDDSMKDLQRFFQDVKHRLNLTMDSLCNDLSDLNDTNDRKQPFKELNLVNSPGDQTIMTSNYQIVKMGSNKRQIDELHQFSSMSTCLVNDPSVILQPQTPLNNKQAGETNKFLKGSIDDDLESKSVKSFSSPLFTPGSSHDFSVIVDDGATTPKCNIFAVTPEKLSAVSIHAEEDSSFLSVNSYNLKKRKVDKLESIGNSPMQDLDSGISESPDQSLASSMGNCFAENLEMEKKTFRSDKQIMPQSSNALHKEAKLHISCLACKNPLGLPEYKFLVKGLCVTLSKIFLSCDHENGTLDSMAKHHFKKPPASINVLSCDITFIDKKFFQLDSNRCFSQRGVWCEEDGCVFTTIFCPFCINPSASLGVRVLAADASNVNLLNRVLFYVDRLYVKDGSKALNETVLPKIGFNVGEPSSSMKKERSDCKIIMESMYIRKQSSISVQENDENFQPWPVQNDNSSGEVTLNKLAYSSNEESTELKKNGCNFQSRTLEEKLSCNHPSIPDSILYNTKAKPAEIEKFAYRSQPRASQFRTSTKLKLKQQDNATISHN</sequence>
<organism evidence="19 20">
    <name type="scientific">Vanilla planifolia</name>
    <name type="common">Vanilla</name>
    <dbReference type="NCBI Taxonomy" id="51239"/>
    <lineage>
        <taxon>Eukaryota</taxon>
        <taxon>Viridiplantae</taxon>
        <taxon>Streptophyta</taxon>
        <taxon>Embryophyta</taxon>
        <taxon>Tracheophyta</taxon>
        <taxon>Spermatophyta</taxon>
        <taxon>Magnoliopsida</taxon>
        <taxon>Liliopsida</taxon>
        <taxon>Asparagales</taxon>
        <taxon>Orchidaceae</taxon>
        <taxon>Vanilloideae</taxon>
        <taxon>Vanilleae</taxon>
        <taxon>Vanilla</taxon>
    </lineage>
</organism>
<evidence type="ECO:0000256" key="1">
    <source>
        <dbReference type="ARBA" id="ARBA00001966"/>
    </source>
</evidence>
<accession>A0A835U9T8</accession>
<dbReference type="SMART" id="SM00488">
    <property type="entry name" value="DEXDc2"/>
    <property type="match status" value="1"/>
</dbReference>
<evidence type="ECO:0000256" key="16">
    <source>
        <dbReference type="ARBA" id="ARBA00082714"/>
    </source>
</evidence>
<dbReference type="InterPro" id="IPR006554">
    <property type="entry name" value="Helicase-like_DEXD_c2"/>
</dbReference>
<protein>
    <recommendedName>
        <fullName evidence="16">DNA 5'-3' helicase FANCJ</fullName>
    </recommendedName>
</protein>
<dbReference type="InterPro" id="IPR027417">
    <property type="entry name" value="P-loop_NTPase"/>
</dbReference>
<dbReference type="EMBL" id="JADCNL010000014">
    <property type="protein sequence ID" value="KAG0453280.1"/>
    <property type="molecule type" value="Genomic_DNA"/>
</dbReference>
<dbReference type="GO" id="GO:0005524">
    <property type="term" value="F:ATP binding"/>
    <property type="evidence" value="ECO:0007669"/>
    <property type="project" value="UniProtKB-KW"/>
</dbReference>
<evidence type="ECO:0000256" key="2">
    <source>
        <dbReference type="ARBA" id="ARBA00004123"/>
    </source>
</evidence>